<dbReference type="AlphaFoldDB" id="A0A7S0U1D6"/>
<proteinExistence type="predicted"/>
<protein>
    <submittedName>
        <fullName evidence="1">Uncharacterized protein</fullName>
    </submittedName>
</protein>
<sequence>MSVMEGGPQSELTAARRKLDVAEENLRVVQNIHPPDAQRIAKAEVGVAEAKVGVVKAEWQSAAADEKGQYWLLVETANTAHRDALAAAKAAAASAAAPAGYSTWSYHGWLDCLLPFALSSRTLYASTKSPQTQAKVQTTAHPDGTSKQYSMLSLAESLQELQCERYSTEGNPLLEGGDTAIIHRKKHLYIEG</sequence>
<name>A0A7S0U1D6_HEMAN</name>
<reference evidence="1" key="1">
    <citation type="submission" date="2021-01" db="EMBL/GenBank/DDBJ databases">
        <authorList>
            <person name="Corre E."/>
            <person name="Pelletier E."/>
            <person name="Niang G."/>
            <person name="Scheremetjew M."/>
            <person name="Finn R."/>
            <person name="Kale V."/>
            <person name="Holt S."/>
            <person name="Cochrane G."/>
            <person name="Meng A."/>
            <person name="Brown T."/>
            <person name="Cohen L."/>
        </authorList>
    </citation>
    <scope>NUCLEOTIDE SEQUENCE</scope>
    <source>
        <strain evidence="1">CCMP441</strain>
    </source>
</reference>
<accession>A0A7S0U1D6</accession>
<dbReference type="EMBL" id="HBFK01027117">
    <property type="protein sequence ID" value="CAD8749985.1"/>
    <property type="molecule type" value="Transcribed_RNA"/>
</dbReference>
<gene>
    <name evidence="1" type="ORF">HAND1043_LOCUS16489</name>
</gene>
<evidence type="ECO:0000313" key="1">
    <source>
        <dbReference type="EMBL" id="CAD8749985.1"/>
    </source>
</evidence>
<organism evidence="1">
    <name type="scientific">Hemiselmis andersenii</name>
    <name type="common">Cryptophyte alga</name>
    <dbReference type="NCBI Taxonomy" id="464988"/>
    <lineage>
        <taxon>Eukaryota</taxon>
        <taxon>Cryptophyceae</taxon>
        <taxon>Cryptomonadales</taxon>
        <taxon>Hemiselmidaceae</taxon>
        <taxon>Hemiselmis</taxon>
    </lineage>
</organism>